<dbReference type="Pfam" id="PF09767">
    <property type="entry name" value="DUF2053"/>
    <property type="match status" value="1"/>
</dbReference>
<dbReference type="InterPro" id="IPR019164">
    <property type="entry name" value="TMEM147"/>
</dbReference>
<reference evidence="1" key="2">
    <citation type="submission" date="2025-08" db="UniProtKB">
        <authorList>
            <consortium name="Ensembl"/>
        </authorList>
    </citation>
    <scope>IDENTIFICATION</scope>
</reference>
<dbReference type="Ensembl" id="ENSCHIT00000030578.1">
    <property type="protein sequence ID" value="ENSCHIP00000022718.1"/>
    <property type="gene ID" value="ENSCHIG00000020592.1"/>
</dbReference>
<evidence type="ECO:0000313" key="1">
    <source>
        <dbReference type="Ensembl" id="ENSCHIP00000022718.1"/>
    </source>
</evidence>
<dbReference type="Proteomes" id="UP000291000">
    <property type="component" value="Chromosome 7"/>
</dbReference>
<accession>A0A452FEE0</accession>
<protein>
    <submittedName>
        <fullName evidence="1">Uncharacterized protein</fullName>
    </submittedName>
</protein>
<evidence type="ECO:0000313" key="2">
    <source>
        <dbReference type="Proteomes" id="UP000291000"/>
    </source>
</evidence>
<dbReference type="OMA" id="HFRNCFA"/>
<sequence length="123" mass="13647">MTLFHFRNCFALAVACGVQAGVTYLFVQLCKVLFLATFFPTREGSFCDFIGDLVHYIVTSAQVWMITRSVLLLMFLSVKTFVVETFVHLLFPGQLDGTAGSSAGDGAFGPQHLRPVYCQRARL</sequence>
<reference evidence="1" key="3">
    <citation type="submission" date="2025-09" db="UniProtKB">
        <authorList>
            <consortium name="Ensembl"/>
        </authorList>
    </citation>
    <scope>IDENTIFICATION</scope>
</reference>
<organism evidence="1 2">
    <name type="scientific">Capra hircus</name>
    <name type="common">Goat</name>
    <dbReference type="NCBI Taxonomy" id="9925"/>
    <lineage>
        <taxon>Eukaryota</taxon>
        <taxon>Metazoa</taxon>
        <taxon>Chordata</taxon>
        <taxon>Craniata</taxon>
        <taxon>Vertebrata</taxon>
        <taxon>Euteleostomi</taxon>
        <taxon>Mammalia</taxon>
        <taxon>Eutheria</taxon>
        <taxon>Laurasiatheria</taxon>
        <taxon>Artiodactyla</taxon>
        <taxon>Ruminantia</taxon>
        <taxon>Pecora</taxon>
        <taxon>Bovidae</taxon>
        <taxon>Caprinae</taxon>
        <taxon>Capra</taxon>
    </lineage>
</organism>
<dbReference type="Bgee" id="ENSCHIG00000020592">
    <property type="expression patterns" value="Expressed in longissimus thoracis muscle and 1 other cell type or tissue"/>
</dbReference>
<dbReference type="STRING" id="9925.ENSCHIP00000022718"/>
<dbReference type="AlphaFoldDB" id="A0A452FEE0"/>
<dbReference type="EMBL" id="LWLT01000008">
    <property type="status" value="NOT_ANNOTATED_CDS"/>
    <property type="molecule type" value="Genomic_DNA"/>
</dbReference>
<name>A0A452FEE0_CAPHI</name>
<keyword evidence="2" id="KW-1185">Reference proteome</keyword>
<reference evidence="1 2" key="1">
    <citation type="submission" date="2016-04" db="EMBL/GenBank/DDBJ databases">
        <title>Polished mammalian reference genomes with single-molecule sequencing and chromosome conformation capture applied to the Capra hircus genome.</title>
        <authorList>
            <person name="Bickhart D.M."/>
            <person name="Koren S."/>
            <person name="Rosen B."/>
            <person name="Hastie A."/>
            <person name="Liachko I."/>
            <person name="Sullivan S.T."/>
            <person name="Burton J."/>
            <person name="Sayre B.L."/>
            <person name="Huson H.J."/>
            <person name="Lee J."/>
            <person name="Lam E."/>
            <person name="Kelley C.M."/>
            <person name="Hutchison J.L."/>
            <person name="Zhou Y."/>
            <person name="Sun J."/>
            <person name="Crisa A."/>
            <person name="Schwartz J.C."/>
            <person name="Hammond J.A."/>
            <person name="Schroeder S.G."/>
            <person name="Liu G.E."/>
            <person name="Dunham M."/>
            <person name="Shendure J."/>
            <person name="Sonstegard T.S."/>
            <person name="Phillippy A.M."/>
            <person name="Van Tassell C.P."/>
            <person name="Smith T.P."/>
        </authorList>
    </citation>
    <scope>NUCLEOTIDE SEQUENCE [LARGE SCALE GENOMIC DNA]</scope>
</reference>
<proteinExistence type="predicted"/>